<evidence type="ECO:0000256" key="1">
    <source>
        <dbReference type="ARBA" id="ARBA00005709"/>
    </source>
</evidence>
<dbReference type="GO" id="GO:0005576">
    <property type="term" value="C:extracellular region"/>
    <property type="evidence" value="ECO:0007669"/>
    <property type="project" value="UniProtKB-SubCell"/>
</dbReference>
<comment type="subcellular location">
    <subcellularLocation>
        <location evidence="3">Secreted</location>
    </subcellularLocation>
    <subcellularLocation>
        <location evidence="3">Bacterial flagellum</location>
    </subcellularLocation>
</comment>
<dbReference type="GO" id="GO:0005198">
    <property type="term" value="F:structural molecule activity"/>
    <property type="evidence" value="ECO:0007669"/>
    <property type="project" value="UniProtKB-UniRule"/>
</dbReference>
<comment type="similarity">
    <text evidence="1 3">Belongs to the bacterial flagellin family.</text>
</comment>
<keyword evidence="7" id="KW-0966">Cell projection</keyword>
<gene>
    <name evidence="7" type="ORF">GGR05_002198</name>
</gene>
<dbReference type="AlphaFoldDB" id="A0A7W6FUG6"/>
<evidence type="ECO:0000259" key="5">
    <source>
        <dbReference type="Pfam" id="PF00669"/>
    </source>
</evidence>
<feature type="domain" description="Flagellin N-terminal" evidence="5">
    <location>
        <begin position="4"/>
        <end position="135"/>
    </location>
</feature>
<dbReference type="SUPFAM" id="SSF64518">
    <property type="entry name" value="Phase 1 flagellin"/>
    <property type="match status" value="1"/>
</dbReference>
<dbReference type="PANTHER" id="PTHR42792">
    <property type="entry name" value="FLAGELLIN"/>
    <property type="match status" value="1"/>
</dbReference>
<protein>
    <recommendedName>
        <fullName evidence="3">Flagellin</fullName>
    </recommendedName>
</protein>
<comment type="caution">
    <text evidence="7">The sequence shown here is derived from an EMBL/GenBank/DDBJ whole genome shotgun (WGS) entry which is preliminary data.</text>
</comment>
<feature type="domain" description="Flagellin C-terminal" evidence="6">
    <location>
        <begin position="461"/>
        <end position="545"/>
    </location>
</feature>
<evidence type="ECO:0000256" key="4">
    <source>
        <dbReference type="SAM" id="MobiDB-lite"/>
    </source>
</evidence>
<dbReference type="InterPro" id="IPR001492">
    <property type="entry name" value="Flagellin"/>
</dbReference>
<evidence type="ECO:0000259" key="6">
    <source>
        <dbReference type="Pfam" id="PF00700"/>
    </source>
</evidence>
<dbReference type="InterPro" id="IPR046358">
    <property type="entry name" value="Flagellin_C"/>
</dbReference>
<evidence type="ECO:0000313" key="7">
    <source>
        <dbReference type="EMBL" id="MBB3936048.1"/>
    </source>
</evidence>
<dbReference type="GO" id="GO:0009288">
    <property type="term" value="C:bacterial-type flagellum"/>
    <property type="evidence" value="ECO:0007669"/>
    <property type="project" value="UniProtKB-SubCell"/>
</dbReference>
<keyword evidence="2 3" id="KW-0975">Bacterial flagellum</keyword>
<evidence type="ECO:0000256" key="2">
    <source>
        <dbReference type="ARBA" id="ARBA00023143"/>
    </source>
</evidence>
<reference evidence="7 8" key="1">
    <citation type="submission" date="2020-08" db="EMBL/GenBank/DDBJ databases">
        <title>Genomic Encyclopedia of Type Strains, Phase IV (KMG-IV): sequencing the most valuable type-strain genomes for metagenomic binning, comparative biology and taxonomic classification.</title>
        <authorList>
            <person name="Goeker M."/>
        </authorList>
    </citation>
    <scope>NUCLEOTIDE SEQUENCE [LARGE SCALE GENOMIC DNA]</scope>
    <source>
        <strain evidence="7 8">DSM 25024</strain>
    </source>
</reference>
<name>A0A7W6FUG6_9HYPH</name>
<keyword evidence="8" id="KW-1185">Reference proteome</keyword>
<dbReference type="PRINTS" id="PR00207">
    <property type="entry name" value="FLAGELLIN"/>
</dbReference>
<feature type="region of interest" description="Disordered" evidence="4">
    <location>
        <begin position="196"/>
        <end position="215"/>
    </location>
</feature>
<dbReference type="InterPro" id="IPR001029">
    <property type="entry name" value="Flagellin_N"/>
</dbReference>
<dbReference type="Proteomes" id="UP000531216">
    <property type="component" value="Unassembled WGS sequence"/>
</dbReference>
<keyword evidence="7" id="KW-0282">Flagellum</keyword>
<keyword evidence="7" id="KW-0969">Cilium</keyword>
<evidence type="ECO:0000313" key="8">
    <source>
        <dbReference type="Proteomes" id="UP000531216"/>
    </source>
</evidence>
<feature type="compositionally biased region" description="Low complexity" evidence="4">
    <location>
        <begin position="199"/>
        <end position="215"/>
    </location>
</feature>
<dbReference type="PANTHER" id="PTHR42792:SF2">
    <property type="entry name" value="FLAGELLIN"/>
    <property type="match status" value="1"/>
</dbReference>
<dbReference type="RefSeq" id="WP_175526847.1">
    <property type="nucleotide sequence ID" value="NZ_FOOA01000009.1"/>
</dbReference>
<evidence type="ECO:0000256" key="3">
    <source>
        <dbReference type="RuleBase" id="RU362073"/>
    </source>
</evidence>
<organism evidence="7 8">
    <name type="scientific">Aureimonas phyllosphaerae</name>
    <dbReference type="NCBI Taxonomy" id="1166078"/>
    <lineage>
        <taxon>Bacteria</taxon>
        <taxon>Pseudomonadati</taxon>
        <taxon>Pseudomonadota</taxon>
        <taxon>Alphaproteobacteria</taxon>
        <taxon>Hyphomicrobiales</taxon>
        <taxon>Aurantimonadaceae</taxon>
        <taxon>Aureimonas</taxon>
    </lineage>
</organism>
<proteinExistence type="inferred from homology"/>
<sequence length="547" mass="55004">MTSINFNAAATSALRTLQSTNTSLNNTQNHISTGLKIGEAKDNAAYWSISTTMKSDNKSLSTVKDALGLGSATVDVAYQAMNAALDVLNEMKSKLTAATQDGVDKPAVQAELAELQKQLKSIASSATFSGENWLSVDSTSSNYSATKQVVSSYTRDASGAVSIGTISIDTSSMVLINNGVSKEGILDGGATGNTGTGGISAATSPTTGAGSATSGTDNTGAITARAATVAADAYSVVVKIDGVTKTFTGTLTGETFTAGAATATEIATAIKNKLTADSGFAALGTVDYPVAGTPSDSLTFTSRTTGANSKMEFTSLTIGGAAITTAGATGTDGVNAKVTAGAAFASANSLTLDNNDVFSFDITVDGGAATRVNITKDLVSSVLGTKDGKITTAGDFKTILAKAVSVAGLSNVVVDLTGSTITLQGGASSIAISNVNASKGADLTSYDITSSSKADLATLISTVNAAAKAITSAASTLGSVTARIDLQKTFVQNLMDTIDKGVSGLVDADMNEESTKLQALQVKQQLGVQALSIANQSAQNVLSLFRS</sequence>
<dbReference type="Pfam" id="PF00669">
    <property type="entry name" value="Flagellin_N"/>
    <property type="match status" value="1"/>
</dbReference>
<accession>A0A7W6FUG6</accession>
<dbReference type="Gene3D" id="1.20.1330.10">
    <property type="entry name" value="f41 fragment of flagellin, N-terminal domain"/>
    <property type="match status" value="2"/>
</dbReference>
<comment type="function">
    <text evidence="3">Flagellin is the subunit protein which polymerizes to form the filaments of bacterial flagella.</text>
</comment>
<dbReference type="EMBL" id="JACIDO010000004">
    <property type="protein sequence ID" value="MBB3936048.1"/>
    <property type="molecule type" value="Genomic_DNA"/>
</dbReference>
<keyword evidence="3" id="KW-0964">Secreted</keyword>
<dbReference type="Pfam" id="PF00700">
    <property type="entry name" value="Flagellin_C"/>
    <property type="match status" value="1"/>
</dbReference>